<name>A0A8D9BFE7_9HEMI</name>
<keyword evidence="1" id="KW-0472">Membrane</keyword>
<evidence type="ECO:0000313" key="2">
    <source>
        <dbReference type="EMBL" id="CAG6782192.1"/>
    </source>
</evidence>
<feature type="transmembrane region" description="Helical" evidence="1">
    <location>
        <begin position="137"/>
        <end position="155"/>
    </location>
</feature>
<keyword evidence="1" id="KW-1133">Transmembrane helix</keyword>
<feature type="transmembrane region" description="Helical" evidence="1">
    <location>
        <begin position="28"/>
        <end position="49"/>
    </location>
</feature>
<protein>
    <submittedName>
        <fullName evidence="2">Uncharacterized protein</fullName>
    </submittedName>
</protein>
<dbReference type="EMBL" id="HBUF01626396">
    <property type="protein sequence ID" value="CAG6782192.1"/>
    <property type="molecule type" value="Transcribed_RNA"/>
</dbReference>
<feature type="transmembrane region" description="Helical" evidence="1">
    <location>
        <begin position="61"/>
        <end position="83"/>
    </location>
</feature>
<feature type="transmembrane region" description="Helical" evidence="1">
    <location>
        <begin position="162"/>
        <end position="180"/>
    </location>
</feature>
<accession>A0A8D9BFE7</accession>
<dbReference type="AlphaFoldDB" id="A0A8D9BFE7"/>
<evidence type="ECO:0000256" key="1">
    <source>
        <dbReference type="SAM" id="Phobius"/>
    </source>
</evidence>
<reference evidence="2" key="1">
    <citation type="submission" date="2021-05" db="EMBL/GenBank/DDBJ databases">
        <authorList>
            <person name="Alioto T."/>
            <person name="Alioto T."/>
            <person name="Gomez Garrido J."/>
        </authorList>
    </citation>
    <scope>NUCLEOTIDE SEQUENCE</scope>
</reference>
<organism evidence="2">
    <name type="scientific">Cacopsylla melanoneura</name>
    <dbReference type="NCBI Taxonomy" id="428564"/>
    <lineage>
        <taxon>Eukaryota</taxon>
        <taxon>Metazoa</taxon>
        <taxon>Ecdysozoa</taxon>
        <taxon>Arthropoda</taxon>
        <taxon>Hexapoda</taxon>
        <taxon>Insecta</taxon>
        <taxon>Pterygota</taxon>
        <taxon>Neoptera</taxon>
        <taxon>Paraneoptera</taxon>
        <taxon>Hemiptera</taxon>
        <taxon>Sternorrhyncha</taxon>
        <taxon>Psylloidea</taxon>
        <taxon>Psyllidae</taxon>
        <taxon>Psyllinae</taxon>
        <taxon>Cacopsylla</taxon>
    </lineage>
</organism>
<proteinExistence type="predicted"/>
<feature type="transmembrane region" description="Helical" evidence="1">
    <location>
        <begin position="5"/>
        <end position="22"/>
    </location>
</feature>
<feature type="transmembrane region" description="Helical" evidence="1">
    <location>
        <begin position="89"/>
        <end position="106"/>
    </location>
</feature>
<keyword evidence="1" id="KW-0812">Transmembrane</keyword>
<dbReference type="EMBL" id="HBUF01626397">
    <property type="protein sequence ID" value="CAG6782193.1"/>
    <property type="molecule type" value="Transcribed_RNA"/>
</dbReference>
<sequence length="184" mass="19850">MADTLSIITHFGLVLIAAYILAQGRIPFWISNALVVYIIYGIAGLLAHFLNNNTVNKVFSIAHDVAYIFAPAFTAIGVAIGIYGLQEEFAYIFLIVPLLYVIDYFMKNIDGALLETLTQVTCLAIAMFSALSENYEGAIAGVLFLLACISDHIHAVSSAKDVAVINGFLIVGCIAIWYAFGGGF</sequence>